<protein>
    <recommendedName>
        <fullName evidence="2">DUF6534 domain-containing protein</fullName>
    </recommendedName>
</protein>
<dbReference type="PANTHER" id="PTHR40465">
    <property type="entry name" value="CHROMOSOME 1, WHOLE GENOME SHOTGUN SEQUENCE"/>
    <property type="match status" value="1"/>
</dbReference>
<dbReference type="PANTHER" id="PTHR40465:SF1">
    <property type="entry name" value="DUF6534 DOMAIN-CONTAINING PROTEIN"/>
    <property type="match status" value="1"/>
</dbReference>
<feature type="transmembrane region" description="Helical" evidence="1">
    <location>
        <begin position="214"/>
        <end position="237"/>
    </location>
</feature>
<keyword evidence="1" id="KW-0472">Membrane</keyword>
<accession>A0A8H6ZYV2</accession>
<dbReference type="GeneID" id="59374403"/>
<dbReference type="AlphaFoldDB" id="A0A8H6ZYV2"/>
<evidence type="ECO:0000256" key="1">
    <source>
        <dbReference type="SAM" id="Phobius"/>
    </source>
</evidence>
<name>A0A8H6ZYV2_PLEOS</name>
<feature type="transmembrane region" description="Helical" evidence="1">
    <location>
        <begin position="12"/>
        <end position="38"/>
    </location>
</feature>
<proteinExistence type="predicted"/>
<keyword evidence="1" id="KW-0812">Transmembrane</keyword>
<sequence length="319" mass="35451">MSALIDFSILSSIAAIEIGILVSSVLFGIVTLQAFIYFRTYPGDPKPLKILAGVIWVLEFGGMICVANLLYEATITKYRNAPLLMFVNPPTQINISNLISACTACLVEVWFAERVRRFTGLLWPALVFWFLIFVTFAGAILVSAVLFTRGLLEFTAHWRWASTTCWILSAVIDVAMASLLCFNLLQQRQSLFQRTSALMIPSPPTRSTRLVDKIIMITMSTGLLTSVMAITTTILSMTMPYNLVYMGVYICTARIYANSFFASLNARNNLRSTDDVVQSFKLSVRGARSGSAEDPIATKDSAQFALRYQYRLDSQATTS</sequence>
<dbReference type="OrthoDB" id="2535105at2759"/>
<dbReference type="RefSeq" id="XP_036632670.1">
    <property type="nucleotide sequence ID" value="XM_036774168.1"/>
</dbReference>
<keyword evidence="1" id="KW-1133">Transmembrane helix</keyword>
<comment type="caution">
    <text evidence="3">The sequence shown here is derived from an EMBL/GenBank/DDBJ whole genome shotgun (WGS) entry which is preliminary data.</text>
</comment>
<feature type="transmembrane region" description="Helical" evidence="1">
    <location>
        <begin position="123"/>
        <end position="146"/>
    </location>
</feature>
<dbReference type="EMBL" id="JACETU010000003">
    <property type="protein sequence ID" value="KAF7432643.1"/>
    <property type="molecule type" value="Genomic_DNA"/>
</dbReference>
<dbReference type="VEuPathDB" id="FungiDB:PC9H_004585"/>
<feature type="transmembrane region" description="Helical" evidence="1">
    <location>
        <begin position="243"/>
        <end position="264"/>
    </location>
</feature>
<dbReference type="Pfam" id="PF20152">
    <property type="entry name" value="DUF6534"/>
    <property type="match status" value="1"/>
</dbReference>
<evidence type="ECO:0000313" key="3">
    <source>
        <dbReference type="EMBL" id="KAF7432643.1"/>
    </source>
</evidence>
<evidence type="ECO:0000259" key="2">
    <source>
        <dbReference type="Pfam" id="PF20152"/>
    </source>
</evidence>
<feature type="domain" description="DUF6534" evidence="2">
    <location>
        <begin position="169"/>
        <end position="268"/>
    </location>
</feature>
<feature type="transmembrane region" description="Helical" evidence="1">
    <location>
        <begin position="166"/>
        <end position="185"/>
    </location>
</feature>
<keyword evidence="4" id="KW-1185">Reference proteome</keyword>
<dbReference type="Proteomes" id="UP000623687">
    <property type="component" value="Unassembled WGS sequence"/>
</dbReference>
<organism evidence="3 4">
    <name type="scientific">Pleurotus ostreatus</name>
    <name type="common">Oyster mushroom</name>
    <name type="synonym">White-rot fungus</name>
    <dbReference type="NCBI Taxonomy" id="5322"/>
    <lineage>
        <taxon>Eukaryota</taxon>
        <taxon>Fungi</taxon>
        <taxon>Dikarya</taxon>
        <taxon>Basidiomycota</taxon>
        <taxon>Agaricomycotina</taxon>
        <taxon>Agaricomycetes</taxon>
        <taxon>Agaricomycetidae</taxon>
        <taxon>Agaricales</taxon>
        <taxon>Pleurotineae</taxon>
        <taxon>Pleurotaceae</taxon>
        <taxon>Pleurotus</taxon>
    </lineage>
</organism>
<gene>
    <name evidence="3" type="ORF">PC9H_004585</name>
</gene>
<evidence type="ECO:0000313" key="4">
    <source>
        <dbReference type="Proteomes" id="UP000623687"/>
    </source>
</evidence>
<dbReference type="InterPro" id="IPR045339">
    <property type="entry name" value="DUF6534"/>
</dbReference>
<feature type="transmembrane region" description="Helical" evidence="1">
    <location>
        <begin position="50"/>
        <end position="71"/>
    </location>
</feature>
<reference evidence="3" key="1">
    <citation type="submission" date="2019-07" db="EMBL/GenBank/DDBJ databases">
        <authorList>
            <person name="Palmer J.M."/>
        </authorList>
    </citation>
    <scope>NUCLEOTIDE SEQUENCE</scope>
    <source>
        <strain evidence="3">PC9</strain>
    </source>
</reference>